<evidence type="ECO:0000313" key="1">
    <source>
        <dbReference type="EMBL" id="KAK7023061.1"/>
    </source>
</evidence>
<gene>
    <name evidence="1" type="ORF">R3P38DRAFT_3317323</name>
</gene>
<sequence>MAVPAPQPALLTRSSEFYFDVPGYPVFLVEDTLYKLDPNTIFRHSAVLQDIAGVPGPGGSQQLSSDTNPIGLPEERGKEEFEKFIRVAYGNPATEDEYGQSFKFQESIIKTLELSDYLMSPALRRHCLFIIQRRHFCIPPVQLIQICYRFRTRAFYETAFHYLVAHPIRDLTIEDTQSLGFAVYVALARLKEAHAEHRAILASEEPQFAPMGPDGPSHCAGCVDNYACAEDWQRVWWNGMGRCLLDGRNPSSYSESRANVGNGHFYDMTKVVATYLAQEIVEDEGEVLD</sequence>
<keyword evidence="2" id="KW-1185">Reference proteome</keyword>
<evidence type="ECO:0000313" key="2">
    <source>
        <dbReference type="Proteomes" id="UP001362999"/>
    </source>
</evidence>
<evidence type="ECO:0008006" key="3">
    <source>
        <dbReference type="Google" id="ProtNLM"/>
    </source>
</evidence>
<proteinExistence type="predicted"/>
<accession>A0AAW0BBE4</accession>
<dbReference type="EMBL" id="JAWWNJ010000036">
    <property type="protein sequence ID" value="KAK7023061.1"/>
    <property type="molecule type" value="Genomic_DNA"/>
</dbReference>
<name>A0AAW0BBE4_9AGAR</name>
<dbReference type="Proteomes" id="UP001362999">
    <property type="component" value="Unassembled WGS sequence"/>
</dbReference>
<reference evidence="1 2" key="1">
    <citation type="journal article" date="2024" name="J Genomics">
        <title>Draft genome sequencing and assembly of Favolaschia claudopus CIRM-BRFM 2984 isolated from oak limbs.</title>
        <authorList>
            <person name="Navarro D."/>
            <person name="Drula E."/>
            <person name="Chaduli D."/>
            <person name="Cazenave R."/>
            <person name="Ahrendt S."/>
            <person name="Wang J."/>
            <person name="Lipzen A."/>
            <person name="Daum C."/>
            <person name="Barry K."/>
            <person name="Grigoriev I.V."/>
            <person name="Favel A."/>
            <person name="Rosso M.N."/>
            <person name="Martin F."/>
        </authorList>
    </citation>
    <scope>NUCLEOTIDE SEQUENCE [LARGE SCALE GENOMIC DNA]</scope>
    <source>
        <strain evidence="1 2">CIRM-BRFM 2984</strain>
    </source>
</reference>
<protein>
    <recommendedName>
        <fullName evidence="3">BTB domain-containing protein</fullName>
    </recommendedName>
</protein>
<comment type="caution">
    <text evidence="1">The sequence shown here is derived from an EMBL/GenBank/DDBJ whole genome shotgun (WGS) entry which is preliminary data.</text>
</comment>
<organism evidence="1 2">
    <name type="scientific">Favolaschia claudopus</name>
    <dbReference type="NCBI Taxonomy" id="2862362"/>
    <lineage>
        <taxon>Eukaryota</taxon>
        <taxon>Fungi</taxon>
        <taxon>Dikarya</taxon>
        <taxon>Basidiomycota</taxon>
        <taxon>Agaricomycotina</taxon>
        <taxon>Agaricomycetes</taxon>
        <taxon>Agaricomycetidae</taxon>
        <taxon>Agaricales</taxon>
        <taxon>Marasmiineae</taxon>
        <taxon>Mycenaceae</taxon>
        <taxon>Favolaschia</taxon>
    </lineage>
</organism>
<dbReference type="AlphaFoldDB" id="A0AAW0BBE4"/>